<dbReference type="OrthoDB" id="5078122at2759"/>
<dbReference type="Pfam" id="PF05699">
    <property type="entry name" value="Dimer_Tnp_hAT"/>
    <property type="match status" value="1"/>
</dbReference>
<protein>
    <submittedName>
        <fullName evidence="2">Unnamed protein product</fullName>
    </submittedName>
</protein>
<keyword evidence="3" id="KW-1185">Reference proteome</keyword>
<dbReference type="SUPFAM" id="SSF53098">
    <property type="entry name" value="Ribonuclease H-like"/>
    <property type="match status" value="1"/>
</dbReference>
<dbReference type="InterPro" id="IPR008906">
    <property type="entry name" value="HATC_C_dom"/>
</dbReference>
<evidence type="ECO:0000313" key="3">
    <source>
        <dbReference type="Proteomes" id="UP001165121"/>
    </source>
</evidence>
<evidence type="ECO:0000259" key="1">
    <source>
        <dbReference type="Pfam" id="PF05699"/>
    </source>
</evidence>
<dbReference type="InterPro" id="IPR012337">
    <property type="entry name" value="RNaseH-like_sf"/>
</dbReference>
<comment type="caution">
    <text evidence="2">The sequence shown here is derived from an EMBL/GenBank/DDBJ whole genome shotgun (WGS) entry which is preliminary data.</text>
</comment>
<dbReference type="Proteomes" id="UP001165121">
    <property type="component" value="Unassembled WGS sequence"/>
</dbReference>
<proteinExistence type="predicted"/>
<dbReference type="AlphaFoldDB" id="A0A9W6XZD8"/>
<feature type="domain" description="HAT C-terminal dimerisation" evidence="1">
    <location>
        <begin position="112"/>
        <end position="199"/>
    </location>
</feature>
<sequence length="284" mass="32708">MTKPSYVFEMQQKLHPSYKSPRLNLNAVILVVCKQQGLKIREACDKREKVHEHIRDQLRTLLNAVANPSDAVDPPPPSPTPFYSELEAMFAPPQRRSAAVVVNQMQRRVDEELDRWKDDPMQVERLESGAPESVLSFWRRVEHRKYYIFLPRAVKVLFAVPASSCQIERDFSVSERMVTSQRTSLSQHNIDMATFLNRNGEFVDLLQCEAIKRGKHREHTPSCFTYPLDLDWDIEEDFSDEILAGFMSSTSFSGARKSVPNTALNCSKSSKIYYQIATVFENLF</sequence>
<evidence type="ECO:0000313" key="2">
    <source>
        <dbReference type="EMBL" id="GMF48449.1"/>
    </source>
</evidence>
<name>A0A9W6XZD8_9STRA</name>
<dbReference type="EMBL" id="BSXT01002347">
    <property type="protein sequence ID" value="GMF48449.1"/>
    <property type="molecule type" value="Genomic_DNA"/>
</dbReference>
<accession>A0A9W6XZD8</accession>
<dbReference type="GO" id="GO:0046983">
    <property type="term" value="F:protein dimerization activity"/>
    <property type="evidence" value="ECO:0007669"/>
    <property type="project" value="InterPro"/>
</dbReference>
<gene>
    <name evidence="2" type="ORF">Pfra01_001872300</name>
</gene>
<organism evidence="2 3">
    <name type="scientific">Phytophthora fragariaefolia</name>
    <dbReference type="NCBI Taxonomy" id="1490495"/>
    <lineage>
        <taxon>Eukaryota</taxon>
        <taxon>Sar</taxon>
        <taxon>Stramenopiles</taxon>
        <taxon>Oomycota</taxon>
        <taxon>Peronosporomycetes</taxon>
        <taxon>Peronosporales</taxon>
        <taxon>Peronosporaceae</taxon>
        <taxon>Phytophthora</taxon>
    </lineage>
</organism>
<reference evidence="2" key="1">
    <citation type="submission" date="2023-04" db="EMBL/GenBank/DDBJ databases">
        <title>Phytophthora fragariaefolia NBRC 109709.</title>
        <authorList>
            <person name="Ichikawa N."/>
            <person name="Sato H."/>
            <person name="Tonouchi N."/>
        </authorList>
    </citation>
    <scope>NUCLEOTIDE SEQUENCE</scope>
    <source>
        <strain evidence="2">NBRC 109709</strain>
    </source>
</reference>